<dbReference type="EMBL" id="KV980318">
    <property type="protein sequence ID" value="PIO15535.1"/>
    <property type="molecule type" value="Genomic_DNA"/>
</dbReference>
<dbReference type="InterPro" id="IPR013106">
    <property type="entry name" value="Ig_V-set"/>
</dbReference>
<name>A0A2G9QJ26_AQUCT</name>
<dbReference type="GO" id="GO:0005576">
    <property type="term" value="C:extracellular region"/>
    <property type="evidence" value="ECO:0007669"/>
    <property type="project" value="UniProtKB-ARBA"/>
</dbReference>
<dbReference type="InterPro" id="IPR007110">
    <property type="entry name" value="Ig-like_dom"/>
</dbReference>
<proteinExistence type="predicted"/>
<dbReference type="FunFam" id="2.60.40.10:FF:000350">
    <property type="entry name" value="Immunoglobulin kappa chain variable 18-36"/>
    <property type="match status" value="1"/>
</dbReference>
<dbReference type="GO" id="GO:0005886">
    <property type="term" value="C:plasma membrane"/>
    <property type="evidence" value="ECO:0007669"/>
    <property type="project" value="UniProtKB-ARBA"/>
</dbReference>
<dbReference type="Pfam" id="PF07686">
    <property type="entry name" value="V-set"/>
    <property type="match status" value="1"/>
</dbReference>
<dbReference type="InterPro" id="IPR036179">
    <property type="entry name" value="Ig-like_dom_sf"/>
</dbReference>
<keyword evidence="1" id="KW-0391">Immunity</keyword>
<dbReference type="OrthoDB" id="8908372at2759"/>
<dbReference type="PANTHER" id="PTHR23267">
    <property type="entry name" value="IMMUNOGLOBULIN LIGHT CHAIN"/>
    <property type="match status" value="1"/>
</dbReference>
<dbReference type="PROSITE" id="PS50835">
    <property type="entry name" value="IG_LIKE"/>
    <property type="match status" value="1"/>
</dbReference>
<gene>
    <name evidence="5" type="ORF">AB205_0172880</name>
</gene>
<protein>
    <recommendedName>
        <fullName evidence="4">Ig-like domain-containing protein</fullName>
    </recommendedName>
</protein>
<keyword evidence="3" id="KW-1280">Immunoglobulin</keyword>
<accession>A0A2G9QJ26</accession>
<evidence type="ECO:0000256" key="1">
    <source>
        <dbReference type="ARBA" id="ARBA00022859"/>
    </source>
</evidence>
<feature type="domain" description="Ig-like" evidence="4">
    <location>
        <begin position="34"/>
        <end position="133"/>
    </location>
</feature>
<dbReference type="SMART" id="SM00406">
    <property type="entry name" value="IGv"/>
    <property type="match status" value="1"/>
</dbReference>
<evidence type="ECO:0000256" key="3">
    <source>
        <dbReference type="ARBA" id="ARBA00043265"/>
    </source>
</evidence>
<dbReference type="SUPFAM" id="SSF48726">
    <property type="entry name" value="Immunoglobulin"/>
    <property type="match status" value="1"/>
</dbReference>
<keyword evidence="2" id="KW-1064">Adaptive immunity</keyword>
<organism evidence="5">
    <name type="scientific">Aquarana catesbeiana</name>
    <name type="common">American bullfrog</name>
    <name type="synonym">Rana catesbeiana</name>
    <dbReference type="NCBI Taxonomy" id="8400"/>
    <lineage>
        <taxon>Eukaryota</taxon>
        <taxon>Metazoa</taxon>
        <taxon>Chordata</taxon>
        <taxon>Craniata</taxon>
        <taxon>Vertebrata</taxon>
        <taxon>Euteleostomi</taxon>
        <taxon>Amphibia</taxon>
        <taxon>Batrachia</taxon>
        <taxon>Anura</taxon>
        <taxon>Neobatrachia</taxon>
        <taxon>Ranoidea</taxon>
        <taxon>Ranidae</taxon>
        <taxon>Aquarana</taxon>
    </lineage>
</organism>
<reference evidence="5" key="1">
    <citation type="submission" date="2017-08" db="EMBL/GenBank/DDBJ databases">
        <title>Assembly of the North American Bullfrog Genome.</title>
        <authorList>
            <person name="Warren R.L."/>
            <person name="Vandervalk B.P."/>
            <person name="Kucuk E."/>
            <person name="Birol I."/>
            <person name="Helbing C."/>
            <person name="Pandoh P."/>
            <person name="Behsaz B."/>
            <person name="Mohamadi H."/>
            <person name="Chu J."/>
            <person name="Jackman S."/>
            <person name="Hammond S.A."/>
            <person name="Veldhoen N."/>
            <person name="Kirk H."/>
            <person name="Zhao Y."/>
            <person name="Coope R."/>
            <person name="Pleasance S."/>
            <person name="Moore R."/>
            <person name="Holt R."/>
        </authorList>
    </citation>
    <scope>NUCLEOTIDE SEQUENCE</scope>
    <source>
        <strain evidence="5">Bruno</strain>
        <tissue evidence="5">Liver</tissue>
    </source>
</reference>
<dbReference type="GO" id="GO:0002250">
    <property type="term" value="P:adaptive immune response"/>
    <property type="evidence" value="ECO:0007669"/>
    <property type="project" value="UniProtKB-KW"/>
</dbReference>
<dbReference type="InterPro" id="IPR003599">
    <property type="entry name" value="Ig_sub"/>
</dbReference>
<evidence type="ECO:0000259" key="4">
    <source>
        <dbReference type="PROSITE" id="PS50835"/>
    </source>
</evidence>
<dbReference type="GO" id="GO:0019814">
    <property type="term" value="C:immunoglobulin complex"/>
    <property type="evidence" value="ECO:0007669"/>
    <property type="project" value="UniProtKB-KW"/>
</dbReference>
<evidence type="ECO:0000313" key="5">
    <source>
        <dbReference type="EMBL" id="PIO15535.1"/>
    </source>
</evidence>
<dbReference type="InterPro" id="IPR050150">
    <property type="entry name" value="IgV_Light_Chain"/>
</dbReference>
<evidence type="ECO:0000256" key="2">
    <source>
        <dbReference type="ARBA" id="ARBA00023130"/>
    </source>
</evidence>
<dbReference type="AlphaFoldDB" id="A0A2G9QJ26"/>
<dbReference type="InterPro" id="IPR013783">
    <property type="entry name" value="Ig-like_fold"/>
</dbReference>
<dbReference type="SMART" id="SM00409">
    <property type="entry name" value="IG"/>
    <property type="match status" value="1"/>
</dbReference>
<sequence length="133" mass="14563">MCSSEINVGNVDNINILVFIQKLLFSLLSSGSWAQITLTQTPNEISATPGQTVTVSCKCSSSVGTNVLHWYQQKSGQRPTLIIRSTNNLQSGVPARFSGSGSGTDYTLKISDIKDEDEAVYYCQQYQSYPITQ</sequence>
<dbReference type="Gene3D" id="2.60.40.10">
    <property type="entry name" value="Immunoglobulins"/>
    <property type="match status" value="1"/>
</dbReference>